<reference evidence="2 3" key="1">
    <citation type="submission" date="2018-03" db="EMBL/GenBank/DDBJ databases">
        <title>Genomic Encyclopedia of Archaeal and Bacterial Type Strains, Phase II (KMG-II): from individual species to whole genera.</title>
        <authorList>
            <person name="Goeker M."/>
        </authorList>
    </citation>
    <scope>NUCLEOTIDE SEQUENCE [LARGE SCALE GENOMIC DNA]</scope>
    <source>
        <strain evidence="2 3">DSM 27267</strain>
    </source>
</reference>
<organism evidence="2 3">
    <name type="scientific">Prolixibacter denitrificans</name>
    <dbReference type="NCBI Taxonomy" id="1541063"/>
    <lineage>
        <taxon>Bacteria</taxon>
        <taxon>Pseudomonadati</taxon>
        <taxon>Bacteroidota</taxon>
        <taxon>Bacteroidia</taxon>
        <taxon>Marinilabiliales</taxon>
        <taxon>Prolixibacteraceae</taxon>
        <taxon>Prolixibacter</taxon>
    </lineage>
</organism>
<dbReference type="OrthoDB" id="1489309at2"/>
<reference evidence="1 4" key="2">
    <citation type="submission" date="2019-10" db="EMBL/GenBank/DDBJ databases">
        <title>Prolixibacter strains distinguished by the presence of nitrate reductase genes were adept at nitrate-dependent anaerobic corrosion of metallic iron and carbon steel.</title>
        <authorList>
            <person name="Iino T."/>
            <person name="Shono N."/>
            <person name="Ito K."/>
            <person name="Nakamura R."/>
            <person name="Sueoka K."/>
            <person name="Harayama S."/>
            <person name="Ohkuma M."/>
        </authorList>
    </citation>
    <scope>NUCLEOTIDE SEQUENCE [LARGE SCALE GENOMIC DNA]</scope>
    <source>
        <strain evidence="1 4">MIC1-1</strain>
    </source>
</reference>
<dbReference type="Pfam" id="PF14121">
    <property type="entry name" value="Porin_10"/>
    <property type="match status" value="1"/>
</dbReference>
<dbReference type="Proteomes" id="UP000240621">
    <property type="component" value="Unassembled WGS sequence"/>
</dbReference>
<sequence length="675" mass="78469">MNFQRQIGLLFILLALAGTVKAQRGMPENVGKQRLSANPQKKDSKDSIVSIIHVFNMVDGLSRPQRVQLDTALTDFQEYKPYYENNISVQNLGNFGTAYQSNQFFNRKQYSDFIFLNNHGAYGIWPRTTDYYNTTTPYTLLQYGQWFNNRPNGETWLDVLHTQNVSPEFNFGIHYGSIGSQGQYLNAEAKDNNLSLFLSYNGPKYDLWFTVGHNSFKNQESGGLLRPTDVKNPDLKPENMPVWLDGANSKMQNLYASLSHQFKVGSWKEVKEENEMYQKFVPRVAFMHTIDFANSQRAFTETDPNPYFVFSNPVDTVYFYGNGHQPLINSKVGTTSDLATNDKAGETRVTNTFRMKVLESADRKYSFGKQAFIGNDLIKVYYPMKGANDTVGLTQSHNITNTYIGGALYRTEGKFWSWNAFGKYYIQGYKFGDFDISGYVEKPIRTKRDTSVLHIYGRMQNETPDYFLQHYFSNHYKWDNSFDRTYNLSVGGYYDNPHWHLTTGADYRIVNNYIYFNENAVPEQASSEFSVMQAYLAKEFVAGGLHFYNKFVYQWTTTDKYLHLPEIMFRNRTYYQTLVSQVLHVQIGFDFHYESSYYADNYNPATGVFYVQNTEKIGNYPWLDAFINLKLKRTRFYLKYSNLGEKFMNGGYFRTPTYPEQIATMCFGVAWSFYN</sequence>
<dbReference type="Proteomes" id="UP000396862">
    <property type="component" value="Unassembled WGS sequence"/>
</dbReference>
<gene>
    <name evidence="2" type="ORF">CLV93_109138</name>
    <name evidence="1" type="ORF">JCM18694_12470</name>
</gene>
<comment type="caution">
    <text evidence="2">The sequence shown here is derived from an EMBL/GenBank/DDBJ whole genome shotgun (WGS) entry which is preliminary data.</text>
</comment>
<dbReference type="RefSeq" id="WP_106543205.1">
    <property type="nucleotide sequence ID" value="NZ_BLAU01000001.1"/>
</dbReference>
<keyword evidence="4" id="KW-1185">Reference proteome</keyword>
<name>A0A2P8C990_9BACT</name>
<evidence type="ECO:0000313" key="3">
    <source>
        <dbReference type="Proteomes" id="UP000240621"/>
    </source>
</evidence>
<evidence type="ECO:0000313" key="4">
    <source>
        <dbReference type="Proteomes" id="UP000396862"/>
    </source>
</evidence>
<accession>A0A2P8C990</accession>
<dbReference type="AlphaFoldDB" id="A0A2P8C990"/>
<dbReference type="EMBL" id="PYGC01000009">
    <property type="protein sequence ID" value="PSK81532.1"/>
    <property type="molecule type" value="Genomic_DNA"/>
</dbReference>
<evidence type="ECO:0000313" key="1">
    <source>
        <dbReference type="EMBL" id="GET21001.1"/>
    </source>
</evidence>
<evidence type="ECO:0000313" key="2">
    <source>
        <dbReference type="EMBL" id="PSK81532.1"/>
    </source>
</evidence>
<dbReference type="EMBL" id="BLAU01000001">
    <property type="protein sequence ID" value="GET21001.1"/>
    <property type="molecule type" value="Genomic_DNA"/>
</dbReference>
<proteinExistence type="predicted"/>
<protein>
    <submittedName>
        <fullName evidence="2">Putative beta-barrel porin</fullName>
    </submittedName>
</protein>
<dbReference type="InterPro" id="IPR025631">
    <property type="entry name" value="Porin_10"/>
</dbReference>